<dbReference type="InterPro" id="IPR054795">
    <property type="entry name" value="TumE"/>
</dbReference>
<dbReference type="NCBIfam" id="NF045777">
    <property type="entry name" value="TumE"/>
    <property type="match status" value="1"/>
</dbReference>
<dbReference type="Proteomes" id="UP000031623">
    <property type="component" value="Chromosome"/>
</dbReference>
<dbReference type="EMBL" id="AP014633">
    <property type="protein sequence ID" value="BAP56563.1"/>
    <property type="molecule type" value="Genomic_DNA"/>
</dbReference>
<dbReference type="HOGENOM" id="CLU_159819_0_0_6"/>
<dbReference type="KEGG" id="tig:THII_2266"/>
<evidence type="ECO:0000313" key="1">
    <source>
        <dbReference type="EMBL" id="BAP56563.1"/>
    </source>
</evidence>
<name>A0A090AEV4_9GAMM</name>
<dbReference type="AlphaFoldDB" id="A0A090AEV4"/>
<dbReference type="InterPro" id="IPR045397">
    <property type="entry name" value="TumE-like"/>
</dbReference>
<dbReference type="OrthoDB" id="572460at2"/>
<sequence>MLLSLLSQYLEEVEAIINKLREVYVESYEEEVLAPDRINLQIRIRFLTGYLLELNEAVVVESAQLKYLSYRYHFQDKQNHLIFRYDNAPHFPNLDSFPHHKHLKNKVIATHKPSIDEVVQEVDRFITN</sequence>
<proteinExistence type="predicted"/>
<accession>A0A090AEV4</accession>
<evidence type="ECO:0000313" key="2">
    <source>
        <dbReference type="Proteomes" id="UP000031623"/>
    </source>
</evidence>
<gene>
    <name evidence="1" type="ORF">THII_2266</name>
</gene>
<keyword evidence="2" id="KW-1185">Reference proteome</keyword>
<dbReference type="STRING" id="40754.THII_2266"/>
<protein>
    <submittedName>
        <fullName evidence="1">Uncharacterized protein</fullName>
    </submittedName>
</protein>
<reference evidence="1 2" key="1">
    <citation type="journal article" date="2014" name="ISME J.">
        <title>Ecophysiology of Thioploca ingrica as revealed by the complete genome sequence supplemented with proteomic evidence.</title>
        <authorList>
            <person name="Kojima H."/>
            <person name="Ogura Y."/>
            <person name="Yamamoto N."/>
            <person name="Togashi T."/>
            <person name="Mori H."/>
            <person name="Watanabe T."/>
            <person name="Nemoto F."/>
            <person name="Kurokawa K."/>
            <person name="Hayashi T."/>
            <person name="Fukui M."/>
        </authorList>
    </citation>
    <scope>NUCLEOTIDE SEQUENCE [LARGE SCALE GENOMIC DNA]</scope>
</reference>
<dbReference type="Pfam" id="PF20126">
    <property type="entry name" value="TumE"/>
    <property type="match status" value="1"/>
</dbReference>
<organism evidence="1 2">
    <name type="scientific">Thioploca ingrica</name>
    <dbReference type="NCBI Taxonomy" id="40754"/>
    <lineage>
        <taxon>Bacteria</taxon>
        <taxon>Pseudomonadati</taxon>
        <taxon>Pseudomonadota</taxon>
        <taxon>Gammaproteobacteria</taxon>
        <taxon>Thiotrichales</taxon>
        <taxon>Thiotrichaceae</taxon>
        <taxon>Thioploca</taxon>
    </lineage>
</organism>